<keyword evidence="2" id="KW-0677">Repeat</keyword>
<name>A0A1Y2BJE3_9TREE</name>
<feature type="repeat" description="WD" evidence="3">
    <location>
        <begin position="1356"/>
        <end position="1390"/>
    </location>
</feature>
<reference evidence="6 7" key="1">
    <citation type="submission" date="2016-07" db="EMBL/GenBank/DDBJ databases">
        <title>Pervasive Adenine N6-methylation of Active Genes in Fungi.</title>
        <authorList>
            <consortium name="DOE Joint Genome Institute"/>
            <person name="Mondo S.J."/>
            <person name="Dannebaum R.O."/>
            <person name="Kuo R.C."/>
            <person name="Labutti K."/>
            <person name="Haridas S."/>
            <person name="Kuo A."/>
            <person name="Salamov A."/>
            <person name="Ahrendt S.R."/>
            <person name="Lipzen A."/>
            <person name="Sullivan W."/>
            <person name="Andreopoulos W.B."/>
            <person name="Clum A."/>
            <person name="Lindquist E."/>
            <person name="Daum C."/>
            <person name="Ramamoorthy G.K."/>
            <person name="Gryganskyi A."/>
            <person name="Culley D."/>
            <person name="Magnuson J.K."/>
            <person name="James T.Y."/>
            <person name="O'Malley M.A."/>
            <person name="Stajich J.E."/>
            <person name="Spatafora J.W."/>
            <person name="Visel A."/>
            <person name="Grigoriev I.V."/>
        </authorList>
    </citation>
    <scope>NUCLEOTIDE SEQUENCE [LARGE SCALE GENOMIC DNA]</scope>
    <source>
        <strain evidence="6 7">68-887.2</strain>
    </source>
</reference>
<dbReference type="PROSITE" id="PS50294">
    <property type="entry name" value="WD_REPEATS_REGION"/>
    <property type="match status" value="1"/>
</dbReference>
<dbReference type="OrthoDB" id="338622at2759"/>
<feature type="region of interest" description="Disordered" evidence="5">
    <location>
        <begin position="84"/>
        <end position="227"/>
    </location>
</feature>
<feature type="compositionally biased region" description="Polar residues" evidence="5">
    <location>
        <begin position="151"/>
        <end position="166"/>
    </location>
</feature>
<proteinExistence type="predicted"/>
<organism evidence="6 7">
    <name type="scientific">Naematelia encephala</name>
    <dbReference type="NCBI Taxonomy" id="71784"/>
    <lineage>
        <taxon>Eukaryota</taxon>
        <taxon>Fungi</taxon>
        <taxon>Dikarya</taxon>
        <taxon>Basidiomycota</taxon>
        <taxon>Agaricomycotina</taxon>
        <taxon>Tremellomycetes</taxon>
        <taxon>Tremellales</taxon>
        <taxon>Naemateliaceae</taxon>
        <taxon>Naematelia</taxon>
    </lineage>
</organism>
<dbReference type="InParanoid" id="A0A1Y2BJE3"/>
<dbReference type="PANTHER" id="PTHR44099:SF4">
    <property type="entry name" value="RABCONNECTIN-3B, ISOFORM A"/>
    <property type="match status" value="1"/>
</dbReference>
<evidence type="ECO:0000256" key="2">
    <source>
        <dbReference type="ARBA" id="ARBA00022737"/>
    </source>
</evidence>
<feature type="repeat" description="WD" evidence="3">
    <location>
        <begin position="789"/>
        <end position="815"/>
    </location>
</feature>
<keyword evidence="4" id="KW-0175">Coiled coil</keyword>
<evidence type="ECO:0000256" key="3">
    <source>
        <dbReference type="PROSITE-ProRule" id="PRU00221"/>
    </source>
</evidence>
<dbReference type="PROSITE" id="PS00678">
    <property type="entry name" value="WD_REPEATS_1"/>
    <property type="match status" value="1"/>
</dbReference>
<dbReference type="PROSITE" id="PS50082">
    <property type="entry name" value="WD_REPEATS_2"/>
    <property type="match status" value="2"/>
</dbReference>
<evidence type="ECO:0000256" key="5">
    <source>
        <dbReference type="SAM" id="MobiDB-lite"/>
    </source>
</evidence>
<dbReference type="SUPFAM" id="SSF50969">
    <property type="entry name" value="YVTN repeat-like/Quinoprotein amine dehydrogenase"/>
    <property type="match status" value="1"/>
</dbReference>
<evidence type="ECO:0000256" key="4">
    <source>
        <dbReference type="SAM" id="Coils"/>
    </source>
</evidence>
<dbReference type="Gene3D" id="2.130.10.10">
    <property type="entry name" value="YVTN repeat-like/Quinoprotein amine dehydrogenase"/>
    <property type="match status" value="2"/>
</dbReference>
<dbReference type="GO" id="GO:0005737">
    <property type="term" value="C:cytoplasm"/>
    <property type="evidence" value="ECO:0007669"/>
    <property type="project" value="TreeGrafter"/>
</dbReference>
<feature type="coiled-coil region" evidence="4">
    <location>
        <begin position="250"/>
        <end position="284"/>
    </location>
</feature>
<gene>
    <name evidence="6" type="ORF">BCR39DRAFT_515490</name>
</gene>
<dbReference type="InterPro" id="IPR015943">
    <property type="entry name" value="WD40/YVTN_repeat-like_dom_sf"/>
</dbReference>
<dbReference type="Proteomes" id="UP000193986">
    <property type="component" value="Unassembled WGS sequence"/>
</dbReference>
<dbReference type="STRING" id="71784.A0A1Y2BJE3"/>
<feature type="compositionally biased region" description="Polar residues" evidence="5">
    <location>
        <begin position="84"/>
        <end position="99"/>
    </location>
</feature>
<dbReference type="EMBL" id="MCFC01000002">
    <property type="protein sequence ID" value="ORY34903.1"/>
    <property type="molecule type" value="Genomic_DNA"/>
</dbReference>
<keyword evidence="1 3" id="KW-0853">WD repeat</keyword>
<dbReference type="InterPro" id="IPR019775">
    <property type="entry name" value="WD40_repeat_CS"/>
</dbReference>
<sequence>MREPPLQLPILLDSNLGSPSRSSAIPVQPSHIAAWTVPSSTPGAGPSRRVALEGGDNSIWIHTSPMNHLSSSLDVSPALQQSLPTILTTPDPGSSSDTLSPRLPSRPGASRHASYTGRPRAPSSASSILTTTSSASRRRVSAFSPPPSARQQPTATLSSVTATNSHPDGGSHRSSSSERVELRDHLREQRRSETNDDRSSLGLGIAGLGRRGLSGVHGKDELEAGTSTPRSIVSIDSTITVGSRLRGWTRTSVDKDKDDLKERMEEVEVELEMEKEIRVEEKEKGERKVIEEAIIRTPTPREEKGFDLPERRASGDVDWDHVQVKRLVLPDAGKGKVVVMKVLEGAGLCVLRDQGLLDVFDLDTLSLVQHTDLETPEPLPPSKTASSSKDRLRLSPFWQWRGLHLAKTEHTYVIAAHGIPWPCAMPSPNGEVTRLIMLTRALTSNYEIAARLELPGEGDVAVCKNDNSSYILHTTATSFLSYPIIFPPSPSPLPSRSTTPKPNKSGTTSPGLSVFRPSTPSATSGSGKDENGIRNTRSPVSIRDGDGSKETGFAKFLAARRADWHGAQDKDRDSMKSDQSVGIGEGIEVERDGHGGWTRIQVANGGEGVGLSDDAIDLFVCNGTRLQIKGTITLPTAARVNQADALAGWKEVYVRTDDSVLRYRKERNPKSGASMRFSLVATLPGIKAYTLTGHTLLATRQNSVVSFDLKSDPPEEQNVLDITTQSVMMHSEVILPSDLEEAFTIDKNGNVSKRRLTQILQGKTGSSDDAMSSDRLDSAVTCVRLVQGDQRYLLAGDEDGSVRIWNASSFKLEGSWTLFAEPVDVIAMLDLAEAGPLRGCVICVSTLGTVGLISLREMDQLFLIPASRAPLRRVFVGDNDILLAYANGKARVWNVETCEFRRSTGLDAGEEMLSSGQWAEVDLNSISSEGSALTPTSCGSEAHTDGGRMLDLDLRKVGRWVHSSRSNSTHSPLSALRALLSIVLTFGVDEGIDSTCTFKLDIHKPAFNIALGHYENGSLTLDYVNGRSAWKISALSTGLRQLAIVSLLRPFLDSPDLERWAAEVIAFYTASLPEDAIEPDLEFFASYYLDSSHDVHQAARMLFESRLDRMSEKEIESVIHASQAQLPSLQDGELRYSEEAARALTMVGGMALHKFHSMNPSALKAVAESLVSYLSSTACPHLSLAIELCSKGFATWQTFVDPMDLLRRLFQFATHKDSNSPSSANIAAQARLAVLHVASCNPALFMSTLSMDVLDARSAEGRKAIMKLCVFMARKKPEVLENGLPRIAEAVVKSLDPNIGKMRDDVWEAATVILNELVLAFSTIDFHSGTQRLAVGTHEGAVIMYDLKTASRLYVLEPHKAAVSSVNFSPDGRRLVTVSLAEGTVTVWKVGSSLSGFFNVGGPPRQGTKAGEPFKRIAFLRADEGPLPQTSALSDIKVEWPGPRQARVLIKETALTFQT</sequence>
<evidence type="ECO:0000313" key="6">
    <source>
        <dbReference type="EMBL" id="ORY34903.1"/>
    </source>
</evidence>
<dbReference type="InterPro" id="IPR001680">
    <property type="entry name" value="WD40_rpt"/>
</dbReference>
<feature type="compositionally biased region" description="Polar residues" evidence="5">
    <location>
        <begin position="504"/>
        <end position="526"/>
    </location>
</feature>
<dbReference type="PANTHER" id="PTHR44099">
    <property type="entry name" value="RABCONNECTIN-3B, ISOFORM A"/>
    <property type="match status" value="1"/>
</dbReference>
<protein>
    <submittedName>
        <fullName evidence="6">Uncharacterized protein</fullName>
    </submittedName>
</protein>
<feature type="region of interest" description="Disordered" evidence="5">
    <location>
        <begin position="490"/>
        <end position="548"/>
    </location>
</feature>
<keyword evidence="7" id="KW-1185">Reference proteome</keyword>
<accession>A0A1Y2BJE3</accession>
<dbReference type="InterPro" id="IPR049916">
    <property type="entry name" value="WDR72-like"/>
</dbReference>
<evidence type="ECO:0000313" key="7">
    <source>
        <dbReference type="Proteomes" id="UP000193986"/>
    </source>
</evidence>
<feature type="compositionally biased region" description="Low complexity" evidence="5">
    <location>
        <begin position="121"/>
        <end position="135"/>
    </location>
</feature>
<dbReference type="Pfam" id="PF00400">
    <property type="entry name" value="WD40"/>
    <property type="match status" value="2"/>
</dbReference>
<feature type="compositionally biased region" description="Basic and acidic residues" evidence="5">
    <location>
        <begin position="169"/>
        <end position="199"/>
    </location>
</feature>
<comment type="caution">
    <text evidence="6">The sequence shown here is derived from an EMBL/GenBank/DDBJ whole genome shotgun (WGS) entry which is preliminary data.</text>
</comment>
<dbReference type="InterPro" id="IPR011044">
    <property type="entry name" value="Quino_amine_DH_bsu"/>
</dbReference>
<dbReference type="SMART" id="SM00320">
    <property type="entry name" value="WD40"/>
    <property type="match status" value="3"/>
</dbReference>
<evidence type="ECO:0000256" key="1">
    <source>
        <dbReference type="ARBA" id="ARBA00022574"/>
    </source>
</evidence>